<comment type="caution">
    <text evidence="1">The sequence shown here is derived from an EMBL/GenBank/DDBJ whole genome shotgun (WGS) entry which is preliminary data.</text>
</comment>
<proteinExistence type="predicted"/>
<dbReference type="EMBL" id="JANKAS010000009">
    <property type="protein sequence ID" value="MCR1899353.1"/>
    <property type="molecule type" value="Genomic_DNA"/>
</dbReference>
<sequence length="93" mass="10633">MIEVLIKYCGGCNPRYDRGQIVEKLKKQYSTINFTSSIDPRKSWDLVIVLSGCMSSCTTHENLNGKHGKMIVRSLKDYKTLVHKLDEILESNI</sequence>
<evidence type="ECO:0000313" key="1">
    <source>
        <dbReference type="EMBL" id="MCR1899353.1"/>
    </source>
</evidence>
<name>A0AAE3HHR4_9FIRM</name>
<keyword evidence="2" id="KW-1185">Reference proteome</keyword>
<accession>A0AAE3HHR4</accession>
<reference evidence="1" key="1">
    <citation type="submission" date="2022-07" db="EMBL/GenBank/DDBJ databases">
        <title>Enhanced cultured diversity of the mouse gut microbiota enables custom-made synthetic communities.</title>
        <authorList>
            <person name="Afrizal A."/>
        </authorList>
    </citation>
    <scope>NUCLEOTIDE SEQUENCE</scope>
    <source>
        <strain evidence="1">DSM 28593</strain>
    </source>
</reference>
<gene>
    <name evidence="1" type="ORF">NSA47_10195</name>
</gene>
<protein>
    <submittedName>
        <fullName evidence="1">Uncharacterized protein</fullName>
    </submittedName>
</protein>
<dbReference type="RefSeq" id="WP_257531636.1">
    <property type="nucleotide sequence ID" value="NZ_JANKAS010000009.1"/>
</dbReference>
<evidence type="ECO:0000313" key="2">
    <source>
        <dbReference type="Proteomes" id="UP001205748"/>
    </source>
</evidence>
<dbReference type="Proteomes" id="UP001205748">
    <property type="component" value="Unassembled WGS sequence"/>
</dbReference>
<organism evidence="1 2">
    <name type="scientific">Irregularibacter muris</name>
    <dbReference type="NCBI Taxonomy" id="1796619"/>
    <lineage>
        <taxon>Bacteria</taxon>
        <taxon>Bacillati</taxon>
        <taxon>Bacillota</taxon>
        <taxon>Clostridia</taxon>
        <taxon>Eubacteriales</taxon>
        <taxon>Eubacteriaceae</taxon>
        <taxon>Irregularibacter</taxon>
    </lineage>
</organism>
<dbReference type="AlphaFoldDB" id="A0AAE3HHR4"/>